<evidence type="ECO:0000256" key="2">
    <source>
        <dbReference type="ARBA" id="ARBA00022679"/>
    </source>
</evidence>
<proteinExistence type="predicted"/>
<dbReference type="InterPro" id="IPR028098">
    <property type="entry name" value="Glyco_trans_4-like_N"/>
</dbReference>
<dbReference type="EMBL" id="AP017895">
    <property type="protein sequence ID" value="BAV88161.1"/>
    <property type="molecule type" value="Genomic_DNA"/>
</dbReference>
<evidence type="ECO:0000313" key="5">
    <source>
        <dbReference type="EMBL" id="BAV88161.1"/>
    </source>
</evidence>
<evidence type="ECO:0000256" key="1">
    <source>
        <dbReference type="ARBA" id="ARBA00022676"/>
    </source>
</evidence>
<keyword evidence="6" id="KW-1185">Reference proteome</keyword>
<dbReference type="AlphaFoldDB" id="A0A2Z5R101"/>
<evidence type="ECO:0000259" key="4">
    <source>
        <dbReference type="Pfam" id="PF13439"/>
    </source>
</evidence>
<keyword evidence="2 5" id="KW-0808">Transferase</keyword>
<sequence length="388" mass="42846">MKLMVDARYTRIGFHDGISRYTASLLGALKGLMDSGAPEVADVQLVMVISDERQLQMLPDLPHVKICSPTGPLEPTAALQLNKYKPDVVFSPMQTIGSVGRKFKLVLTLHDLIYYDHPTPPGFLPAPVRAGWRLFHKSYTPQRMLLNRADAVVTVSESTARLIREHRLTEKPLHVVPNAPQPGSVVSEDEALHRAKSRAEGASRHLVYMGSFMPYKNVETLLYAMRELPGYTLHLLSKMPDARRAELEEQGLLSPLAAGSNVVVHNGVSDEEYAELLESAHALVTASRAEGYGLPVVEAQAAGCPAVISDIDIFREIAPHSVFASVTEDPQADAPAWVEAIRSLENDTVRDRVILEGLQDASHYSWRDSALKLIRIVRGINIIKRDCI</sequence>
<dbReference type="SUPFAM" id="SSF53756">
    <property type="entry name" value="UDP-Glycosyltransferase/glycogen phosphorylase"/>
    <property type="match status" value="1"/>
</dbReference>
<dbReference type="PANTHER" id="PTHR46401">
    <property type="entry name" value="GLYCOSYLTRANSFERASE WBBK-RELATED"/>
    <property type="match status" value="1"/>
</dbReference>
<dbReference type="Pfam" id="PF13439">
    <property type="entry name" value="Glyco_transf_4"/>
    <property type="match status" value="1"/>
</dbReference>
<dbReference type="RefSeq" id="WP_128087794.1">
    <property type="nucleotide sequence ID" value="NZ_CP068102.1"/>
</dbReference>
<dbReference type="GeneID" id="93860766"/>
<evidence type="ECO:0000259" key="3">
    <source>
        <dbReference type="Pfam" id="PF00534"/>
    </source>
</evidence>
<name>A0A2Z5R101_9MICC</name>
<dbReference type="InterPro" id="IPR001296">
    <property type="entry name" value="Glyco_trans_1"/>
</dbReference>
<dbReference type="KEGG" id="raj:RA11412_1862"/>
<protein>
    <submittedName>
        <fullName evidence="5">Probable glycosyltransferase</fullName>
    </submittedName>
</protein>
<feature type="domain" description="Glycosyltransferase subfamily 4-like N-terminal" evidence="4">
    <location>
        <begin position="75"/>
        <end position="178"/>
    </location>
</feature>
<feature type="domain" description="Glycosyl transferase family 1" evidence="3">
    <location>
        <begin position="193"/>
        <end position="348"/>
    </location>
</feature>
<dbReference type="Proteomes" id="UP000250241">
    <property type="component" value="Chromosome"/>
</dbReference>
<dbReference type="GO" id="GO:0016757">
    <property type="term" value="F:glycosyltransferase activity"/>
    <property type="evidence" value="ECO:0007669"/>
    <property type="project" value="UniProtKB-KW"/>
</dbReference>
<dbReference type="Gene3D" id="3.40.50.2000">
    <property type="entry name" value="Glycogen Phosphorylase B"/>
    <property type="match status" value="2"/>
</dbReference>
<evidence type="ECO:0000313" key="6">
    <source>
        <dbReference type="Proteomes" id="UP000250241"/>
    </source>
</evidence>
<dbReference type="Pfam" id="PF00534">
    <property type="entry name" value="Glycos_transf_1"/>
    <property type="match status" value="1"/>
</dbReference>
<accession>A0A2Z5R101</accession>
<reference evidence="5 6" key="1">
    <citation type="submission" date="2016-10" db="EMBL/GenBank/DDBJ databases">
        <title>Genome sequence of Rothia aeria strain JCM11412.</title>
        <authorList>
            <person name="Nambu T."/>
        </authorList>
    </citation>
    <scope>NUCLEOTIDE SEQUENCE [LARGE SCALE GENOMIC DNA]</scope>
    <source>
        <strain evidence="5 6">JCM 11412</strain>
    </source>
</reference>
<organism evidence="5 6">
    <name type="scientific">Rothia aeria</name>
    <dbReference type="NCBI Taxonomy" id="172042"/>
    <lineage>
        <taxon>Bacteria</taxon>
        <taxon>Bacillati</taxon>
        <taxon>Actinomycetota</taxon>
        <taxon>Actinomycetes</taxon>
        <taxon>Micrococcales</taxon>
        <taxon>Micrococcaceae</taxon>
        <taxon>Rothia</taxon>
    </lineage>
</organism>
<dbReference type="PANTHER" id="PTHR46401:SF2">
    <property type="entry name" value="GLYCOSYLTRANSFERASE WBBK-RELATED"/>
    <property type="match status" value="1"/>
</dbReference>
<gene>
    <name evidence="5" type="ORF">RA11412_1862</name>
</gene>
<dbReference type="CDD" id="cd03809">
    <property type="entry name" value="GT4_MtfB-like"/>
    <property type="match status" value="1"/>
</dbReference>
<keyword evidence="1" id="KW-0328">Glycosyltransferase</keyword>